<evidence type="ECO:0000313" key="1">
    <source>
        <dbReference type="EMBL" id="CAB3250877.1"/>
    </source>
</evidence>
<protein>
    <submittedName>
        <fullName evidence="1">Uncharacterized protein</fullName>
    </submittedName>
</protein>
<comment type="caution">
    <text evidence="1">The sequence shown here is derived from an EMBL/GenBank/DDBJ whole genome shotgun (WGS) entry which is preliminary data.</text>
</comment>
<evidence type="ECO:0000313" key="2">
    <source>
        <dbReference type="Proteomes" id="UP000494256"/>
    </source>
</evidence>
<dbReference type="AlphaFoldDB" id="A0A8S1AXA6"/>
<dbReference type="EMBL" id="CADEBD010000349">
    <property type="protein sequence ID" value="CAB3250877.1"/>
    <property type="molecule type" value="Genomic_DNA"/>
</dbReference>
<dbReference type="OrthoDB" id="5857140at2759"/>
<gene>
    <name evidence="1" type="ORF">APLA_LOCUS13379</name>
</gene>
<name>A0A8S1AXA6_ARCPL</name>
<proteinExistence type="predicted"/>
<sequence length="103" mass="11059">MTETTTRVCHARDHLRARTEIAAAVTAPGGGGTSDSLYGAVDSVGCTARAHSRSPGTEHREPAQLIHYRHDTTSSPDGTQRDVHTINRANSDCARRIAGPRRV</sequence>
<organism evidence="1 2">
    <name type="scientific">Arctia plantaginis</name>
    <name type="common">Wood tiger moth</name>
    <name type="synonym">Phalaena plantaginis</name>
    <dbReference type="NCBI Taxonomy" id="874455"/>
    <lineage>
        <taxon>Eukaryota</taxon>
        <taxon>Metazoa</taxon>
        <taxon>Ecdysozoa</taxon>
        <taxon>Arthropoda</taxon>
        <taxon>Hexapoda</taxon>
        <taxon>Insecta</taxon>
        <taxon>Pterygota</taxon>
        <taxon>Neoptera</taxon>
        <taxon>Endopterygota</taxon>
        <taxon>Lepidoptera</taxon>
        <taxon>Glossata</taxon>
        <taxon>Ditrysia</taxon>
        <taxon>Noctuoidea</taxon>
        <taxon>Erebidae</taxon>
        <taxon>Arctiinae</taxon>
        <taxon>Arctia</taxon>
    </lineage>
</organism>
<accession>A0A8S1AXA6</accession>
<reference evidence="1 2" key="1">
    <citation type="submission" date="2020-04" db="EMBL/GenBank/DDBJ databases">
        <authorList>
            <person name="Wallbank WR R."/>
            <person name="Pardo Diaz C."/>
            <person name="Kozak K."/>
            <person name="Martin S."/>
            <person name="Jiggins C."/>
            <person name="Moest M."/>
            <person name="Warren A I."/>
            <person name="Byers J.R.P. K."/>
            <person name="Montejo-Kovacevich G."/>
            <person name="Yen C E."/>
        </authorList>
    </citation>
    <scope>NUCLEOTIDE SEQUENCE [LARGE SCALE GENOMIC DNA]</scope>
</reference>
<dbReference type="Proteomes" id="UP000494256">
    <property type="component" value="Unassembled WGS sequence"/>
</dbReference>